<dbReference type="Proteomes" id="UP000228934">
    <property type="component" value="Unassembled WGS sequence"/>
</dbReference>
<dbReference type="EMBL" id="KZ369135">
    <property type="protein sequence ID" value="PIO10513.1"/>
    <property type="molecule type" value="Genomic_DNA"/>
</dbReference>
<sequence>MSYPMTSQPQAAQGYSASSGQWNSEVMDCCEDMGICTYSRFYNVLSPADSLIQRCGSAPLPGLCGAFIPCILACKVATQYGECCCLPFLGGTVMAMRTGMRERYHIPVRIRLKHKEHSLY</sequence>
<gene>
    <name evidence="2" type="ORF">AB205_0177740</name>
</gene>
<accession>A0A2G9Q635</accession>
<dbReference type="OrthoDB" id="1045822at2759"/>
<name>A0A2G9Q635_AQUCT</name>
<reference evidence="3" key="1">
    <citation type="journal article" date="2017" name="Nat. Commun.">
        <title>The North American bullfrog draft genome provides insight into hormonal regulation of long noncoding RNA.</title>
        <authorList>
            <person name="Hammond S.A."/>
            <person name="Warren R.L."/>
            <person name="Vandervalk B.P."/>
            <person name="Kucuk E."/>
            <person name="Khan H."/>
            <person name="Gibb E.A."/>
            <person name="Pandoh P."/>
            <person name="Kirk H."/>
            <person name="Zhao Y."/>
            <person name="Jones M."/>
            <person name="Mungall A.J."/>
            <person name="Coope R."/>
            <person name="Pleasance S."/>
            <person name="Moore R.A."/>
            <person name="Holt R.A."/>
            <person name="Round J.M."/>
            <person name="Ohora S."/>
            <person name="Walle B.V."/>
            <person name="Veldhoen N."/>
            <person name="Helbing C.C."/>
            <person name="Birol I."/>
        </authorList>
    </citation>
    <scope>NUCLEOTIDE SEQUENCE [LARGE SCALE GENOMIC DNA]</scope>
</reference>
<protein>
    <submittedName>
        <fullName evidence="2">Uncharacterized protein</fullName>
    </submittedName>
</protein>
<proteinExistence type="inferred from homology"/>
<keyword evidence="3" id="KW-1185">Reference proteome</keyword>
<comment type="similarity">
    <text evidence="1">Belongs to the cornifelin family.</text>
</comment>
<evidence type="ECO:0000256" key="1">
    <source>
        <dbReference type="ARBA" id="ARBA00009024"/>
    </source>
</evidence>
<dbReference type="PANTHER" id="PTHR15907">
    <property type="entry name" value="DUF614 FAMILY PROTEIN-RELATED"/>
    <property type="match status" value="1"/>
</dbReference>
<dbReference type="InterPro" id="IPR006461">
    <property type="entry name" value="PLAC_motif_containing"/>
</dbReference>
<organism evidence="2 3">
    <name type="scientific">Aquarana catesbeiana</name>
    <name type="common">American bullfrog</name>
    <name type="synonym">Rana catesbeiana</name>
    <dbReference type="NCBI Taxonomy" id="8400"/>
    <lineage>
        <taxon>Eukaryota</taxon>
        <taxon>Metazoa</taxon>
        <taxon>Chordata</taxon>
        <taxon>Craniata</taxon>
        <taxon>Vertebrata</taxon>
        <taxon>Euteleostomi</taxon>
        <taxon>Amphibia</taxon>
        <taxon>Batrachia</taxon>
        <taxon>Anura</taxon>
        <taxon>Neobatrachia</taxon>
        <taxon>Ranoidea</taxon>
        <taxon>Ranidae</taxon>
        <taxon>Aquarana</taxon>
    </lineage>
</organism>
<evidence type="ECO:0000313" key="2">
    <source>
        <dbReference type="EMBL" id="PIO10513.1"/>
    </source>
</evidence>
<dbReference type="AlphaFoldDB" id="A0A2G9Q635"/>
<evidence type="ECO:0000313" key="3">
    <source>
        <dbReference type="Proteomes" id="UP000228934"/>
    </source>
</evidence>